<name>A0A0A8YBD6_ARUDO</name>
<organism evidence="1">
    <name type="scientific">Arundo donax</name>
    <name type="common">Giant reed</name>
    <name type="synonym">Donax arundinaceus</name>
    <dbReference type="NCBI Taxonomy" id="35708"/>
    <lineage>
        <taxon>Eukaryota</taxon>
        <taxon>Viridiplantae</taxon>
        <taxon>Streptophyta</taxon>
        <taxon>Embryophyta</taxon>
        <taxon>Tracheophyta</taxon>
        <taxon>Spermatophyta</taxon>
        <taxon>Magnoliopsida</taxon>
        <taxon>Liliopsida</taxon>
        <taxon>Poales</taxon>
        <taxon>Poaceae</taxon>
        <taxon>PACMAD clade</taxon>
        <taxon>Arundinoideae</taxon>
        <taxon>Arundineae</taxon>
        <taxon>Arundo</taxon>
    </lineage>
</organism>
<evidence type="ECO:0000313" key="1">
    <source>
        <dbReference type="EMBL" id="JAD23279.1"/>
    </source>
</evidence>
<sequence length="25" mass="3008">MLRKRGSQRTAWIDYSFTDKVNAYT</sequence>
<reference evidence="1" key="2">
    <citation type="journal article" date="2015" name="Data Brief">
        <title>Shoot transcriptome of the giant reed, Arundo donax.</title>
        <authorList>
            <person name="Barrero R.A."/>
            <person name="Guerrero F.D."/>
            <person name="Moolhuijzen P."/>
            <person name="Goolsby J.A."/>
            <person name="Tidwell J."/>
            <person name="Bellgard S.E."/>
            <person name="Bellgard M.I."/>
        </authorList>
    </citation>
    <scope>NUCLEOTIDE SEQUENCE</scope>
    <source>
        <tissue evidence="1">Shoot tissue taken approximately 20 cm above the soil surface</tissue>
    </source>
</reference>
<protein>
    <submittedName>
        <fullName evidence="1">Uncharacterized protein</fullName>
    </submittedName>
</protein>
<dbReference type="EMBL" id="GBRH01274616">
    <property type="protein sequence ID" value="JAD23279.1"/>
    <property type="molecule type" value="Transcribed_RNA"/>
</dbReference>
<reference evidence="1" key="1">
    <citation type="submission" date="2014-09" db="EMBL/GenBank/DDBJ databases">
        <authorList>
            <person name="Magalhaes I.L.F."/>
            <person name="Oliveira U."/>
            <person name="Santos F.R."/>
            <person name="Vidigal T.H.D.A."/>
            <person name="Brescovit A.D."/>
            <person name="Santos A.J."/>
        </authorList>
    </citation>
    <scope>NUCLEOTIDE SEQUENCE</scope>
    <source>
        <tissue evidence="1">Shoot tissue taken approximately 20 cm above the soil surface</tissue>
    </source>
</reference>
<accession>A0A0A8YBD6</accession>
<dbReference type="AlphaFoldDB" id="A0A0A8YBD6"/>
<proteinExistence type="predicted"/>